<name>A0A199XNC6_9FLAO</name>
<dbReference type="Pfam" id="PF07366">
    <property type="entry name" value="SnoaL"/>
    <property type="match status" value="1"/>
</dbReference>
<keyword evidence="2" id="KW-1185">Reference proteome</keyword>
<evidence type="ECO:0000313" key="1">
    <source>
        <dbReference type="EMBL" id="OAZ03233.1"/>
    </source>
</evidence>
<dbReference type="EMBL" id="JMTM01000065">
    <property type="protein sequence ID" value="OAZ03233.1"/>
    <property type="molecule type" value="Genomic_DNA"/>
</dbReference>
<dbReference type="PANTHER" id="PTHR38436">
    <property type="entry name" value="POLYKETIDE CYCLASE SNOAL-LIKE DOMAIN"/>
    <property type="match status" value="1"/>
</dbReference>
<evidence type="ECO:0000313" key="2">
    <source>
        <dbReference type="Proteomes" id="UP000093807"/>
    </source>
</evidence>
<dbReference type="Proteomes" id="UP000093807">
    <property type="component" value="Unassembled WGS sequence"/>
</dbReference>
<organism evidence="1 2">
    <name type="scientific">Flavobacterium succinicans</name>
    <dbReference type="NCBI Taxonomy" id="29536"/>
    <lineage>
        <taxon>Bacteria</taxon>
        <taxon>Pseudomonadati</taxon>
        <taxon>Bacteroidota</taxon>
        <taxon>Flavobacteriia</taxon>
        <taxon>Flavobacteriales</taxon>
        <taxon>Flavobacteriaceae</taxon>
        <taxon>Flavobacterium</taxon>
    </lineage>
</organism>
<dbReference type="PANTHER" id="PTHR38436:SF1">
    <property type="entry name" value="ESTER CYCLASE"/>
    <property type="match status" value="1"/>
</dbReference>
<comment type="caution">
    <text evidence="1">The sequence shown here is derived from an EMBL/GenBank/DDBJ whole genome shotgun (WGS) entry which is preliminary data.</text>
</comment>
<gene>
    <name evidence="1" type="ORF">FLB_24790</name>
</gene>
<protein>
    <submittedName>
        <fullName evidence="1">SnoaL-like polyketide cyclase</fullName>
    </submittedName>
</protein>
<dbReference type="AlphaFoldDB" id="A0A199XNC6"/>
<accession>A0A199XNC6</accession>
<proteinExistence type="predicted"/>
<dbReference type="Gene3D" id="3.10.450.50">
    <property type="match status" value="1"/>
</dbReference>
<dbReference type="RefSeq" id="WP_064716237.1">
    <property type="nucleotide sequence ID" value="NZ_JMTM01000065.1"/>
</dbReference>
<dbReference type="SUPFAM" id="SSF54427">
    <property type="entry name" value="NTF2-like"/>
    <property type="match status" value="1"/>
</dbReference>
<dbReference type="PATRIC" id="fig|29536.5.peg.2578"/>
<reference evidence="1 2" key="1">
    <citation type="submission" date="2016-06" db="EMBL/GenBank/DDBJ databases">
        <title>Draft genome sequence of Flavobacterium succinicans strain DD5b.</title>
        <authorList>
            <person name="Poehlein A."/>
            <person name="Daniel R."/>
            <person name="Simeonova D.D."/>
        </authorList>
    </citation>
    <scope>NUCLEOTIDE SEQUENCE [LARGE SCALE GENOMIC DNA]</scope>
    <source>
        <strain evidence="1 2">DD5b</strain>
    </source>
</reference>
<dbReference type="OrthoDB" id="9182871at2"/>
<dbReference type="GO" id="GO:0030638">
    <property type="term" value="P:polyketide metabolic process"/>
    <property type="evidence" value="ECO:0007669"/>
    <property type="project" value="InterPro"/>
</dbReference>
<dbReference type="InterPro" id="IPR009959">
    <property type="entry name" value="Cyclase_SnoaL-like"/>
</dbReference>
<sequence length="136" mass="15074">MDKNREALTAFYKKALTVNTETTPTAVLTEVLADDFVSYGSVDSKGKPALIGLVEFFWKLIPDLKWEPQDIANDGDKYVVRCMASGTPNGDFMGIPTDGTKTFNIMSIDFHTVIDGKLTSVHHLEDWGTAMKQLEV</sequence>
<dbReference type="InterPro" id="IPR032710">
    <property type="entry name" value="NTF2-like_dom_sf"/>
</dbReference>